<dbReference type="GO" id="GO:0050043">
    <property type="term" value="F:lactate racemase activity"/>
    <property type="evidence" value="ECO:0007669"/>
    <property type="project" value="InterPro"/>
</dbReference>
<feature type="domain" description="LarA-like N-terminal" evidence="1">
    <location>
        <begin position="26"/>
        <end position="160"/>
    </location>
</feature>
<dbReference type="Pfam" id="PF09861">
    <property type="entry name" value="Lar_N"/>
    <property type="match status" value="1"/>
</dbReference>
<dbReference type="Gene3D" id="3.40.50.11440">
    <property type="match status" value="1"/>
</dbReference>
<evidence type="ECO:0000313" key="3">
    <source>
        <dbReference type="Proteomes" id="UP000298460"/>
    </source>
</evidence>
<dbReference type="RefSeq" id="WP_135546651.1">
    <property type="nucleotide sequence ID" value="NZ_SPQQ01000003.1"/>
</dbReference>
<dbReference type="AlphaFoldDB" id="A0A4Z0R8D8"/>
<comment type="caution">
    <text evidence="2">The sequence shown here is derived from an EMBL/GenBank/DDBJ whole genome shotgun (WGS) entry which is preliminary data.</text>
</comment>
<organism evidence="2 3">
    <name type="scientific">Desulfosporosinus fructosivorans</name>
    <dbReference type="NCBI Taxonomy" id="2018669"/>
    <lineage>
        <taxon>Bacteria</taxon>
        <taxon>Bacillati</taxon>
        <taxon>Bacillota</taxon>
        <taxon>Clostridia</taxon>
        <taxon>Eubacteriales</taxon>
        <taxon>Desulfitobacteriaceae</taxon>
        <taxon>Desulfosporosinus</taxon>
    </lineage>
</organism>
<dbReference type="InterPro" id="IPR018657">
    <property type="entry name" value="LarA-like_N"/>
</dbReference>
<gene>
    <name evidence="2" type="ORF">E4K67_11375</name>
</gene>
<accession>A0A4Z0R8D8</accession>
<dbReference type="Proteomes" id="UP000298460">
    <property type="component" value="Unassembled WGS sequence"/>
</dbReference>
<evidence type="ECO:0000313" key="2">
    <source>
        <dbReference type="EMBL" id="TGE38519.1"/>
    </source>
</evidence>
<protein>
    <submittedName>
        <fullName evidence="2">DUF2088 domain-containing protein</fullName>
    </submittedName>
</protein>
<keyword evidence="3" id="KW-1185">Reference proteome</keyword>
<reference evidence="2 3" key="1">
    <citation type="submission" date="2019-03" db="EMBL/GenBank/DDBJ databases">
        <title>Draft Genome Sequence of Desulfosporosinus fructosivorans Strain 63.6F, Isolated from Marine Sediment in the Baltic Sea.</title>
        <authorList>
            <person name="Hausmann B."/>
            <person name="Vandieken V."/>
            <person name="Pjevac P."/>
            <person name="Schreck K."/>
            <person name="Herbold C.W."/>
            <person name="Loy A."/>
        </authorList>
    </citation>
    <scope>NUCLEOTIDE SEQUENCE [LARGE SCALE GENOMIC DNA]</scope>
    <source>
        <strain evidence="2 3">63.6F</strain>
    </source>
</reference>
<name>A0A4Z0R8D8_9FIRM</name>
<sequence>MGNFAELLQSVSLPKVARIRQTFSDEHLQDIPNEICQALKRPGTLDRIQSGEKVAISVGSRGIDNLQLIVRTLVTELHKRGAEVTIIPAMGSHGGATAEGQREILLRLGIVPEVVGAEIVSNMDVNLIGLLADDTPVYLSQDALAADHIVLVNRIKPHTAFRGPIESGLIKMLTIGLGKQKGAEVCHARGFKYMAQTLVEMGSLLLKETQVTFGLGIVENAYDQTHSIITIPAEHLMEEEPKLLIKAKSLMPSLPVNQLDVLVIDEIGKDISGDGMDPNITGRYPTPYASGGPEVAKMVLLDLTERSHGNANGIGTADFVAKRLVEKMDMEQTYPNALTSTVTGPVKIPLTLGSDFDVIRAAVKTCNAADPSMIRMVRIKNTLRIGEFWASEAVVKELSKHHGELEIGELEIWAFDYSGNLI</sequence>
<dbReference type="OrthoDB" id="9788398at2"/>
<evidence type="ECO:0000259" key="1">
    <source>
        <dbReference type="Pfam" id="PF09861"/>
    </source>
</evidence>
<dbReference type="EMBL" id="SPQQ01000003">
    <property type="protein sequence ID" value="TGE38519.1"/>
    <property type="molecule type" value="Genomic_DNA"/>
</dbReference>
<proteinExistence type="predicted"/>